<dbReference type="InterPro" id="IPR006603">
    <property type="entry name" value="PQ-loop_rpt"/>
</dbReference>
<feature type="transmembrane region" description="Helical" evidence="9">
    <location>
        <begin position="166"/>
        <end position="188"/>
    </location>
</feature>
<evidence type="ECO:0000256" key="6">
    <source>
        <dbReference type="ARBA" id="ARBA00022989"/>
    </source>
</evidence>
<organism evidence="10 11">
    <name type="scientific">Ridgeia piscesae</name>
    <name type="common">Tubeworm</name>
    <dbReference type="NCBI Taxonomy" id="27915"/>
    <lineage>
        <taxon>Eukaryota</taxon>
        <taxon>Metazoa</taxon>
        <taxon>Spiralia</taxon>
        <taxon>Lophotrochozoa</taxon>
        <taxon>Annelida</taxon>
        <taxon>Polychaeta</taxon>
        <taxon>Sedentaria</taxon>
        <taxon>Canalipalpata</taxon>
        <taxon>Sabellida</taxon>
        <taxon>Siboglinidae</taxon>
        <taxon>Ridgeia</taxon>
    </lineage>
</organism>
<dbReference type="Gene3D" id="1.20.1280.290">
    <property type="match status" value="1"/>
</dbReference>
<evidence type="ECO:0000256" key="2">
    <source>
        <dbReference type="ARBA" id="ARBA00006855"/>
    </source>
</evidence>
<evidence type="ECO:0000313" key="10">
    <source>
        <dbReference type="EMBL" id="KAK2192780.1"/>
    </source>
</evidence>
<feature type="transmembrane region" description="Helical" evidence="9">
    <location>
        <begin position="251"/>
        <end position="271"/>
    </location>
</feature>
<comment type="caution">
    <text evidence="10">The sequence shown here is derived from an EMBL/GenBank/DDBJ whole genome shotgun (WGS) entry which is preliminary data.</text>
</comment>
<feature type="transmembrane region" description="Helical" evidence="9">
    <location>
        <begin position="12"/>
        <end position="34"/>
    </location>
</feature>
<dbReference type="Proteomes" id="UP001209878">
    <property type="component" value="Unassembled WGS sequence"/>
</dbReference>
<dbReference type="Pfam" id="PF04193">
    <property type="entry name" value="PQ-loop"/>
    <property type="match status" value="2"/>
</dbReference>
<feature type="transmembrane region" description="Helical" evidence="9">
    <location>
        <begin position="381"/>
        <end position="402"/>
    </location>
</feature>
<feature type="transmembrane region" description="Helical" evidence="9">
    <location>
        <begin position="208"/>
        <end position="231"/>
    </location>
</feature>
<name>A0AAD9PDS5_RIDPI</name>
<evidence type="ECO:0000256" key="8">
    <source>
        <dbReference type="ARBA" id="ARBA00048473"/>
    </source>
</evidence>
<accession>A0AAD9PDS5</accession>
<evidence type="ECO:0000256" key="7">
    <source>
        <dbReference type="ARBA" id="ARBA00023136"/>
    </source>
</evidence>
<dbReference type="PANTHER" id="PTHR13131:SF5">
    <property type="entry name" value="CYSTINOSIN"/>
    <property type="match status" value="1"/>
</dbReference>
<evidence type="ECO:0000256" key="9">
    <source>
        <dbReference type="SAM" id="Phobius"/>
    </source>
</evidence>
<dbReference type="NCBIfam" id="TIGR00951">
    <property type="entry name" value="2A43"/>
    <property type="match status" value="1"/>
</dbReference>
<comment type="catalytic activity">
    <reaction evidence="8">
        <text>L-cystine(out) + H(+)(out) = L-cystine(in) + H(+)(in)</text>
        <dbReference type="Rhea" id="RHEA:66172"/>
        <dbReference type="ChEBI" id="CHEBI:15378"/>
        <dbReference type="ChEBI" id="CHEBI:35491"/>
    </reaction>
    <physiologicalReaction direction="left-to-right" evidence="8">
        <dbReference type="Rhea" id="RHEA:66173"/>
    </physiologicalReaction>
</comment>
<reference evidence="10" key="1">
    <citation type="journal article" date="2023" name="Mol. Biol. Evol.">
        <title>Third-Generation Sequencing Reveals the Adaptive Role of the Epigenome in Three Deep-Sea Polychaetes.</title>
        <authorList>
            <person name="Perez M."/>
            <person name="Aroh O."/>
            <person name="Sun Y."/>
            <person name="Lan Y."/>
            <person name="Juniper S.K."/>
            <person name="Young C.R."/>
            <person name="Angers B."/>
            <person name="Qian P.Y."/>
        </authorList>
    </citation>
    <scope>NUCLEOTIDE SEQUENCE</scope>
    <source>
        <strain evidence="10">R07B-5</strain>
    </source>
</reference>
<dbReference type="GO" id="GO:0015184">
    <property type="term" value="F:L-cystine transmembrane transporter activity"/>
    <property type="evidence" value="ECO:0007669"/>
    <property type="project" value="TreeGrafter"/>
</dbReference>
<comment type="subcellular location">
    <subcellularLocation>
        <location evidence="1">Endomembrane system</location>
        <topology evidence="1">Multi-pass membrane protein</topology>
    </subcellularLocation>
</comment>
<keyword evidence="5" id="KW-0677">Repeat</keyword>
<proteinExistence type="inferred from homology"/>
<protein>
    <recommendedName>
        <fullName evidence="12">Cystinosin</fullName>
    </recommendedName>
</protein>
<dbReference type="InterPro" id="IPR005282">
    <property type="entry name" value="LC_transporter"/>
</dbReference>
<dbReference type="GO" id="GO:0012505">
    <property type="term" value="C:endomembrane system"/>
    <property type="evidence" value="ECO:0007669"/>
    <property type="project" value="UniProtKB-SubCell"/>
</dbReference>
<gene>
    <name evidence="10" type="ORF">NP493_23g06026</name>
</gene>
<evidence type="ECO:0008006" key="12">
    <source>
        <dbReference type="Google" id="ProtNLM"/>
    </source>
</evidence>
<comment type="similarity">
    <text evidence="2">Belongs to the cystinosin family.</text>
</comment>
<dbReference type="EMBL" id="JAODUO010000023">
    <property type="protein sequence ID" value="KAK2192780.1"/>
    <property type="molecule type" value="Genomic_DNA"/>
</dbReference>
<keyword evidence="7 9" id="KW-0472">Membrane</keyword>
<evidence type="ECO:0000256" key="5">
    <source>
        <dbReference type="ARBA" id="ARBA00022737"/>
    </source>
</evidence>
<evidence type="ECO:0000313" key="11">
    <source>
        <dbReference type="Proteomes" id="UP001209878"/>
    </source>
</evidence>
<keyword evidence="4 9" id="KW-0812">Transmembrane</keyword>
<dbReference type="AlphaFoldDB" id="A0AAD9PDS5"/>
<dbReference type="PANTHER" id="PTHR13131">
    <property type="entry name" value="CYSTINOSIN"/>
    <property type="match status" value="1"/>
</dbReference>
<evidence type="ECO:0000256" key="1">
    <source>
        <dbReference type="ARBA" id="ARBA00004127"/>
    </source>
</evidence>
<evidence type="ECO:0000256" key="3">
    <source>
        <dbReference type="ARBA" id="ARBA00022448"/>
    </source>
</evidence>
<keyword evidence="6 9" id="KW-1133">Transmembrane helix</keyword>
<evidence type="ECO:0000256" key="4">
    <source>
        <dbReference type="ARBA" id="ARBA00022692"/>
    </source>
</evidence>
<keyword evidence="11" id="KW-1185">Reference proteome</keyword>
<keyword evidence="3" id="KW-0813">Transport</keyword>
<dbReference type="SMART" id="SM00679">
    <property type="entry name" value="CTNS"/>
    <property type="match status" value="2"/>
</dbReference>
<feature type="transmembrane region" description="Helical" evidence="9">
    <location>
        <begin position="278"/>
        <end position="301"/>
    </location>
</feature>
<sequence length="413" mass="46740">MGMIAMKIKDWATRRVLAVVCIIVIVSILLIPWLKALLNETEGEGFIDTTSVINLSSEEDDEGKDVPFEVHPTRNVICEIGAGSFILLKPKHPVFRTTTVTILLSDDNIVRTIGSFNLEPFSDHQIFIPIHSKDVAGQCVMSFKSNSGGFDGLNLLRIEITVVHKIFLSYLSIFLGWCYVAMWSATYYPQLYKNWRRRSVIGFSFDYIALNITGHICYCIFNISMFFNRHIQETYSELHPKGRLPVKEVDVYFSIHAVSMNFLLVLQCLLFDRGQQKVSLVIVTLVGGFWLMMSAGLFAALREKVTWLEYLYWLSYIKVGSTPIKYAPQLYMNYQRKSTDGWSIYSSMTDCLGGLFSVLQMAVDAFNNDDWSGPLGNPGKLGLGIISLIINCGFGIQHFCLYSRTNAKRVGIL</sequence>
<dbReference type="GO" id="GO:0005774">
    <property type="term" value="C:vacuolar membrane"/>
    <property type="evidence" value="ECO:0007669"/>
    <property type="project" value="TreeGrafter"/>
</dbReference>